<feature type="compositionally biased region" description="Basic and acidic residues" evidence="1">
    <location>
        <begin position="436"/>
        <end position="450"/>
    </location>
</feature>
<dbReference type="EMBL" id="ML977066">
    <property type="protein sequence ID" value="KAF1948266.1"/>
    <property type="molecule type" value="Genomic_DNA"/>
</dbReference>
<proteinExistence type="predicted"/>
<sequence>MAYTTALILSFLSFAPFGFAGLPDGTLQLRDAFPGAPGMWLRDYDVVHTEVDGDEDVIYLERRAPPPPPPPGTSNNDDDDECTDCDTYSPYTFTAEEEAELTELGEMPAWRNIDFGTALQERSLRKRDEKSKVGACKTTYLGSDIGGFTLKTYPFPENSDFEDDQGGPGKKGSPLVFDFWPWNRPDKKGHWNLQLDTKFQNRPPVMVTKKPSGGGTPTQSLVKNRAVSVEHVLEWNTLLQFIDCKESAARCLHFAKWFDEEIPIDTDLTVQKWKNDGSNDGPPVKRQIKGEREKAIDWVVHQYPGNPATPQTKRIASFYEHEFVSLHDDVNTKKMTVWDGKAVVSEADMKRNIANDYKRQSTANKWKAGNTNRNEGLADAARKLRDVLAVYEYHNHPLIQKIMKAQADRIGAALEYAERKLETTGKKPPNTQNDVPVERMFTDNTDPQKPKQITEKFKRMNEGPLKEQWEDFLEDKWLKAKDTLEDFMDEWMLKLDTAKTKRSLLGDRGVGETFSTMCGKATAAELKSIEFKFLSTPTPPRPTPLMAPTLRKKSKQTLLSTVVRSAAPPAVALDSQSTQSAHGSQSFECELRELTAASFSSTTSTPRISTSATPLNKTTSSAGPSNAPTPICTPTPLARVPSSSIGATASSAAPKGSDDEPEARFADNFDRIEWSQLRAFTKPLRT</sequence>
<feature type="compositionally biased region" description="Low complexity" evidence="1">
    <location>
        <begin position="642"/>
        <end position="653"/>
    </location>
</feature>
<organism evidence="3 4">
    <name type="scientific">Byssothecium circinans</name>
    <dbReference type="NCBI Taxonomy" id="147558"/>
    <lineage>
        <taxon>Eukaryota</taxon>
        <taxon>Fungi</taxon>
        <taxon>Dikarya</taxon>
        <taxon>Ascomycota</taxon>
        <taxon>Pezizomycotina</taxon>
        <taxon>Dothideomycetes</taxon>
        <taxon>Pleosporomycetidae</taxon>
        <taxon>Pleosporales</taxon>
        <taxon>Massarineae</taxon>
        <taxon>Massarinaceae</taxon>
        <taxon>Byssothecium</taxon>
    </lineage>
</organism>
<keyword evidence="4" id="KW-1185">Reference proteome</keyword>
<evidence type="ECO:0000256" key="1">
    <source>
        <dbReference type="SAM" id="MobiDB-lite"/>
    </source>
</evidence>
<gene>
    <name evidence="3" type="ORF">CC80DRAFT_556496</name>
</gene>
<feature type="region of interest" description="Disordered" evidence="1">
    <location>
        <begin position="61"/>
        <end position="87"/>
    </location>
</feature>
<dbReference type="OrthoDB" id="3797255at2759"/>
<dbReference type="AlphaFoldDB" id="A0A6A5TBW4"/>
<keyword evidence="2" id="KW-0732">Signal</keyword>
<protein>
    <submittedName>
        <fullName evidence="3">Uncharacterized protein</fullName>
    </submittedName>
</protein>
<evidence type="ECO:0000256" key="2">
    <source>
        <dbReference type="SAM" id="SignalP"/>
    </source>
</evidence>
<feature type="chain" id="PRO_5025678226" evidence="2">
    <location>
        <begin position="21"/>
        <end position="686"/>
    </location>
</feature>
<feature type="compositionally biased region" description="Basic and acidic residues" evidence="1">
    <location>
        <begin position="656"/>
        <end position="667"/>
    </location>
</feature>
<evidence type="ECO:0000313" key="3">
    <source>
        <dbReference type="EMBL" id="KAF1948266.1"/>
    </source>
</evidence>
<reference evidence="3" key="1">
    <citation type="journal article" date="2020" name="Stud. Mycol.">
        <title>101 Dothideomycetes genomes: a test case for predicting lifestyles and emergence of pathogens.</title>
        <authorList>
            <person name="Haridas S."/>
            <person name="Albert R."/>
            <person name="Binder M."/>
            <person name="Bloem J."/>
            <person name="Labutti K."/>
            <person name="Salamov A."/>
            <person name="Andreopoulos B."/>
            <person name="Baker S."/>
            <person name="Barry K."/>
            <person name="Bills G."/>
            <person name="Bluhm B."/>
            <person name="Cannon C."/>
            <person name="Castanera R."/>
            <person name="Culley D."/>
            <person name="Daum C."/>
            <person name="Ezra D."/>
            <person name="Gonzalez J."/>
            <person name="Henrissat B."/>
            <person name="Kuo A."/>
            <person name="Liang C."/>
            <person name="Lipzen A."/>
            <person name="Lutzoni F."/>
            <person name="Magnuson J."/>
            <person name="Mondo S."/>
            <person name="Nolan M."/>
            <person name="Ohm R."/>
            <person name="Pangilinan J."/>
            <person name="Park H.-J."/>
            <person name="Ramirez L."/>
            <person name="Alfaro M."/>
            <person name="Sun H."/>
            <person name="Tritt A."/>
            <person name="Yoshinaga Y."/>
            <person name="Zwiers L.-H."/>
            <person name="Turgeon B."/>
            <person name="Goodwin S."/>
            <person name="Spatafora J."/>
            <person name="Crous P."/>
            <person name="Grigoriev I."/>
        </authorList>
    </citation>
    <scope>NUCLEOTIDE SEQUENCE</scope>
    <source>
        <strain evidence="3">CBS 675.92</strain>
    </source>
</reference>
<feature type="compositionally biased region" description="Polar residues" evidence="1">
    <location>
        <begin position="614"/>
        <end position="628"/>
    </location>
</feature>
<evidence type="ECO:0000313" key="4">
    <source>
        <dbReference type="Proteomes" id="UP000800035"/>
    </source>
</evidence>
<dbReference type="Proteomes" id="UP000800035">
    <property type="component" value="Unassembled WGS sequence"/>
</dbReference>
<name>A0A6A5TBW4_9PLEO</name>
<feature type="region of interest" description="Disordered" evidence="1">
    <location>
        <begin position="598"/>
        <end position="667"/>
    </location>
</feature>
<feature type="compositionally biased region" description="Low complexity" evidence="1">
    <location>
        <begin position="598"/>
        <end position="613"/>
    </location>
</feature>
<accession>A0A6A5TBW4</accession>
<feature type="signal peptide" evidence="2">
    <location>
        <begin position="1"/>
        <end position="20"/>
    </location>
</feature>
<feature type="region of interest" description="Disordered" evidence="1">
    <location>
        <begin position="423"/>
        <end position="450"/>
    </location>
</feature>